<accession>A0A8H2X894</accession>
<evidence type="ECO:0000256" key="3">
    <source>
        <dbReference type="SAM" id="Phobius"/>
    </source>
</evidence>
<evidence type="ECO:0000313" key="5">
    <source>
        <dbReference type="EMBL" id="CAE6418648.1"/>
    </source>
</evidence>
<evidence type="ECO:0000256" key="2">
    <source>
        <dbReference type="SAM" id="MobiDB-lite"/>
    </source>
</evidence>
<dbReference type="PANTHER" id="PTHR48104:SF30">
    <property type="entry name" value="METACASPASE-1"/>
    <property type="match status" value="1"/>
</dbReference>
<dbReference type="Gene3D" id="3.40.50.12660">
    <property type="match status" value="1"/>
</dbReference>
<evidence type="ECO:0000256" key="1">
    <source>
        <dbReference type="ARBA" id="ARBA00009005"/>
    </source>
</evidence>
<proteinExistence type="inferred from homology"/>
<gene>
    <name evidence="5" type="ORF">RDB_LOCUS38183</name>
</gene>
<dbReference type="Proteomes" id="UP000663841">
    <property type="component" value="Unassembled WGS sequence"/>
</dbReference>
<reference evidence="5" key="1">
    <citation type="submission" date="2021-01" db="EMBL/GenBank/DDBJ databases">
        <authorList>
            <person name="Kaushik A."/>
        </authorList>
    </citation>
    <scope>NUCLEOTIDE SEQUENCE</scope>
    <source>
        <strain evidence="5">AG3-T5</strain>
    </source>
</reference>
<dbReference type="Pfam" id="PF00656">
    <property type="entry name" value="Peptidase_C14"/>
    <property type="match status" value="1"/>
</dbReference>
<dbReference type="GO" id="GO:0004197">
    <property type="term" value="F:cysteine-type endopeptidase activity"/>
    <property type="evidence" value="ECO:0007669"/>
    <property type="project" value="InterPro"/>
</dbReference>
<protein>
    <recommendedName>
        <fullName evidence="4">Peptidase C14 caspase domain-containing protein</fullName>
    </recommendedName>
</protein>
<dbReference type="GO" id="GO:0006508">
    <property type="term" value="P:proteolysis"/>
    <property type="evidence" value="ECO:0007669"/>
    <property type="project" value="InterPro"/>
</dbReference>
<dbReference type="PANTHER" id="PTHR48104">
    <property type="entry name" value="METACASPASE-4"/>
    <property type="match status" value="1"/>
</dbReference>
<feature type="transmembrane region" description="Helical" evidence="3">
    <location>
        <begin position="14"/>
        <end position="31"/>
    </location>
</feature>
<feature type="domain" description="Peptidase C14 caspase" evidence="4">
    <location>
        <begin position="131"/>
        <end position="287"/>
    </location>
</feature>
<keyword evidence="3" id="KW-0472">Membrane</keyword>
<organism evidence="5 6">
    <name type="scientific">Rhizoctonia solani</name>
    <dbReference type="NCBI Taxonomy" id="456999"/>
    <lineage>
        <taxon>Eukaryota</taxon>
        <taxon>Fungi</taxon>
        <taxon>Dikarya</taxon>
        <taxon>Basidiomycota</taxon>
        <taxon>Agaricomycotina</taxon>
        <taxon>Agaricomycetes</taxon>
        <taxon>Cantharellales</taxon>
        <taxon>Ceratobasidiaceae</taxon>
        <taxon>Rhizoctonia</taxon>
    </lineage>
</organism>
<feature type="compositionally biased region" description="Low complexity" evidence="2">
    <location>
        <begin position="62"/>
        <end position="83"/>
    </location>
</feature>
<keyword evidence="3" id="KW-1133">Transmembrane helix</keyword>
<dbReference type="AlphaFoldDB" id="A0A8H2X894"/>
<feature type="region of interest" description="Disordered" evidence="2">
    <location>
        <begin position="42"/>
        <end position="101"/>
    </location>
</feature>
<name>A0A8H2X894_9AGAM</name>
<dbReference type="GO" id="GO:0005737">
    <property type="term" value="C:cytoplasm"/>
    <property type="evidence" value="ECO:0007669"/>
    <property type="project" value="TreeGrafter"/>
</dbReference>
<sequence length="538" mass="58184">MTAYPNTTANSPQIFYYIYTGYLAIIFPTNWQQPSIKHRSVWSDGKPLEKPNKLHSTPSYIPATESSSPPSTPTTDNASTNDPVPSRGLCKATASPSTDGQFSISPLAARARAESLRPVASTLASGPCGTNKALLIGLNYQLCGKQGRILRHAADDSRRFAATLTKLGYASENIKVVTDEANQPSPSRRYLIECMDWLVQDVSKGAQLFFAFSGHCDLPTSDNPEPCLIAADLTTIPRSAFQERLVAKVPAGAELTIVLDCCHAASMVQLKYCIGRMGHEREITQINKEEALSEAGKLFTQAIRTMPQSGSLHGLPVVGQKAHYLPLQGAPLGRNLVYFGDPANTNPRRLRGVVAAGPLPATLPNQEPAPDMFTLIAGKAVGMIGSTSPVTLPASTHPRLGRQLVVEGRSLRYFEEREAGFIFPPGKVVVWAGTGERQKAFEASTGVKNGIITDAICSALDTCIDKPVTHREVWHSVVGAVEKENVWRSGRDARKAIKPPTNLRVQCAELWVSQTEQLSSPSPVLDQAIRGKLLCVNP</sequence>
<dbReference type="InterPro" id="IPR011600">
    <property type="entry name" value="Pept_C14_caspase"/>
</dbReference>
<comment type="caution">
    <text evidence="5">The sequence shown here is derived from an EMBL/GenBank/DDBJ whole genome shotgun (WGS) entry which is preliminary data.</text>
</comment>
<evidence type="ECO:0000313" key="6">
    <source>
        <dbReference type="Proteomes" id="UP000663841"/>
    </source>
</evidence>
<comment type="similarity">
    <text evidence="1">Belongs to the peptidase C14B family.</text>
</comment>
<dbReference type="InterPro" id="IPR050452">
    <property type="entry name" value="Metacaspase"/>
</dbReference>
<dbReference type="EMBL" id="CAJMWW010000071">
    <property type="protein sequence ID" value="CAE6418648.1"/>
    <property type="molecule type" value="Genomic_DNA"/>
</dbReference>
<evidence type="ECO:0000259" key="4">
    <source>
        <dbReference type="Pfam" id="PF00656"/>
    </source>
</evidence>
<keyword evidence="3" id="KW-0812">Transmembrane</keyword>